<dbReference type="PANTHER" id="PTHR43133:SF46">
    <property type="entry name" value="RNA POLYMERASE SIGMA-70 FACTOR ECF SUBFAMILY"/>
    <property type="match status" value="1"/>
</dbReference>
<dbReference type="EMBL" id="CP012040">
    <property type="protein sequence ID" value="AKP52975.1"/>
    <property type="molecule type" value="Genomic_DNA"/>
</dbReference>
<dbReference type="Gene3D" id="1.10.1740.10">
    <property type="match status" value="1"/>
</dbReference>
<evidence type="ECO:0000256" key="4">
    <source>
        <dbReference type="ARBA" id="ARBA00023163"/>
    </source>
</evidence>
<dbReference type="Pfam" id="PF08281">
    <property type="entry name" value="Sigma70_r4_2"/>
    <property type="match status" value="1"/>
</dbReference>
<dbReference type="SUPFAM" id="SSF88659">
    <property type="entry name" value="Sigma3 and sigma4 domains of RNA polymerase sigma factors"/>
    <property type="match status" value="1"/>
</dbReference>
<dbReference type="NCBIfam" id="TIGR02937">
    <property type="entry name" value="sigma70-ECF"/>
    <property type="match status" value="1"/>
</dbReference>
<dbReference type="InterPro" id="IPR014284">
    <property type="entry name" value="RNA_pol_sigma-70_dom"/>
</dbReference>
<keyword evidence="2" id="KW-0805">Transcription regulation</keyword>
<feature type="domain" description="RNA polymerase sigma-70 region 2" evidence="5">
    <location>
        <begin position="27"/>
        <end position="88"/>
    </location>
</feature>
<keyword evidence="3" id="KW-0731">Sigma factor</keyword>
<dbReference type="InterPro" id="IPR039425">
    <property type="entry name" value="RNA_pol_sigma-70-like"/>
</dbReference>
<accession>A0A0H4PIX0</accession>
<dbReference type="InterPro" id="IPR013324">
    <property type="entry name" value="RNA_pol_sigma_r3/r4-like"/>
</dbReference>
<dbReference type="GO" id="GO:0006352">
    <property type="term" value="P:DNA-templated transcription initiation"/>
    <property type="evidence" value="ECO:0007669"/>
    <property type="project" value="InterPro"/>
</dbReference>
<dbReference type="GO" id="GO:0003677">
    <property type="term" value="F:DNA binding"/>
    <property type="evidence" value="ECO:0007669"/>
    <property type="project" value="InterPro"/>
</dbReference>
<dbReference type="KEGG" id="camu:CA2015_3596"/>
<dbReference type="Proteomes" id="UP000036520">
    <property type="component" value="Chromosome"/>
</dbReference>
<evidence type="ECO:0000313" key="8">
    <source>
        <dbReference type="Proteomes" id="UP000036520"/>
    </source>
</evidence>
<dbReference type="Pfam" id="PF04542">
    <property type="entry name" value="Sigma70_r2"/>
    <property type="match status" value="1"/>
</dbReference>
<evidence type="ECO:0000259" key="5">
    <source>
        <dbReference type="Pfam" id="PF04542"/>
    </source>
</evidence>
<evidence type="ECO:0000256" key="1">
    <source>
        <dbReference type="ARBA" id="ARBA00010641"/>
    </source>
</evidence>
<dbReference type="STRING" id="320787.CA2015_3596"/>
<dbReference type="PANTHER" id="PTHR43133">
    <property type="entry name" value="RNA POLYMERASE ECF-TYPE SIGMA FACTO"/>
    <property type="match status" value="1"/>
</dbReference>
<dbReference type="OrthoDB" id="9150024at2"/>
<sequence length="199" mass="23734">MDFSSLPEVEIWYLIKSGNQQAFSYIYKTFSKDLYKYGHKFTQDTSLIEDVIQDLFVHIWDLKENISIKNSIKFYLFACFRRELIKKVKISNKNESLEEVHSKFKWEMSFLEILDENQIILESHNKISLALDQIPLRQKEAIYLRYIQELSYDEISKLMNVQVPSVYNLIFKGLKKLKKILPFSRRSIKIGGLIFLFIQ</sequence>
<keyword evidence="4" id="KW-0804">Transcription</keyword>
<dbReference type="InterPro" id="IPR013325">
    <property type="entry name" value="RNA_pol_sigma_r2"/>
</dbReference>
<evidence type="ECO:0000256" key="2">
    <source>
        <dbReference type="ARBA" id="ARBA00023015"/>
    </source>
</evidence>
<proteinExistence type="inferred from homology"/>
<dbReference type="InterPro" id="IPR013249">
    <property type="entry name" value="RNA_pol_sigma70_r4_t2"/>
</dbReference>
<organism evidence="7 8">
    <name type="scientific">Cyclobacterium amurskyense</name>
    <dbReference type="NCBI Taxonomy" id="320787"/>
    <lineage>
        <taxon>Bacteria</taxon>
        <taxon>Pseudomonadati</taxon>
        <taxon>Bacteroidota</taxon>
        <taxon>Cytophagia</taxon>
        <taxon>Cytophagales</taxon>
        <taxon>Cyclobacteriaceae</taxon>
        <taxon>Cyclobacterium</taxon>
    </lineage>
</organism>
<feature type="domain" description="RNA polymerase sigma factor 70 region 4 type 2" evidence="6">
    <location>
        <begin position="125"/>
        <end position="177"/>
    </location>
</feature>
<evidence type="ECO:0000256" key="3">
    <source>
        <dbReference type="ARBA" id="ARBA00023082"/>
    </source>
</evidence>
<dbReference type="InterPro" id="IPR036388">
    <property type="entry name" value="WH-like_DNA-bd_sf"/>
</dbReference>
<name>A0A0H4PIX0_9BACT</name>
<comment type="similarity">
    <text evidence="1">Belongs to the sigma-70 factor family. ECF subfamily.</text>
</comment>
<dbReference type="Gene3D" id="1.10.10.10">
    <property type="entry name" value="Winged helix-like DNA-binding domain superfamily/Winged helix DNA-binding domain"/>
    <property type="match status" value="1"/>
</dbReference>
<dbReference type="InterPro" id="IPR007627">
    <property type="entry name" value="RNA_pol_sigma70_r2"/>
</dbReference>
<dbReference type="AlphaFoldDB" id="A0A0H4PIX0"/>
<protein>
    <submittedName>
        <fullName evidence="7">RNA polymerase, sigma-24 subunit, ECF subfamily</fullName>
    </submittedName>
</protein>
<dbReference type="GO" id="GO:0016987">
    <property type="term" value="F:sigma factor activity"/>
    <property type="evidence" value="ECO:0007669"/>
    <property type="project" value="UniProtKB-KW"/>
</dbReference>
<reference evidence="7 8" key="1">
    <citation type="submission" date="2015-07" db="EMBL/GenBank/DDBJ databases">
        <authorList>
            <person name="Kim K.M."/>
        </authorList>
    </citation>
    <scope>NUCLEOTIDE SEQUENCE [LARGE SCALE GENOMIC DNA]</scope>
    <source>
        <strain evidence="7 8">KCTC 12363</strain>
    </source>
</reference>
<evidence type="ECO:0000313" key="7">
    <source>
        <dbReference type="EMBL" id="AKP52975.1"/>
    </source>
</evidence>
<dbReference type="SUPFAM" id="SSF88946">
    <property type="entry name" value="Sigma2 domain of RNA polymerase sigma factors"/>
    <property type="match status" value="1"/>
</dbReference>
<gene>
    <name evidence="7" type="ORF">CA2015_3596</name>
</gene>
<dbReference type="RefSeq" id="WP_048643135.1">
    <property type="nucleotide sequence ID" value="NZ_CP012040.1"/>
</dbReference>
<evidence type="ECO:0000259" key="6">
    <source>
        <dbReference type="Pfam" id="PF08281"/>
    </source>
</evidence>
<keyword evidence="8" id="KW-1185">Reference proteome</keyword>